<dbReference type="InterPro" id="IPR053297">
    <property type="entry name" value="Dynactin-associated"/>
</dbReference>
<feature type="transmembrane region" description="Helical" evidence="2">
    <location>
        <begin position="93"/>
        <end position="119"/>
    </location>
</feature>
<name>L8IAE0_9CETA</name>
<feature type="non-terminal residue" evidence="4">
    <location>
        <position position="1"/>
    </location>
</feature>
<sequence length="189" mass="19909">ACDFDTSGMDRKRGKYVVNIEDSGNQPPLPNLTNYEAHSSACGLTTSIDVTGDAGPGLTDVCTNTATLGYSEFPNRVSPYCQMTRNFFSDWSLWKIFLASLLASVITTAIGVLIVSLVYNGKNNNPQIVIQLPQNQGTVSTTTDSTSSTSSDTTVGTSTVDSATTSTSTTVTTTTVPTSTETTSMTATD</sequence>
<dbReference type="InterPro" id="IPR031379">
    <property type="entry name" value="CLLAC"/>
</dbReference>
<gene>
    <name evidence="4" type="ORF">M91_07157</name>
</gene>
<feature type="domain" description="CLLAC-motif containing" evidence="3">
    <location>
        <begin position="90"/>
        <end position="119"/>
    </location>
</feature>
<keyword evidence="2" id="KW-0812">Transmembrane</keyword>
<evidence type="ECO:0000259" key="3">
    <source>
        <dbReference type="Pfam" id="PF15675"/>
    </source>
</evidence>
<dbReference type="Proteomes" id="UP000011080">
    <property type="component" value="Unassembled WGS sequence"/>
</dbReference>
<feature type="region of interest" description="Disordered" evidence="1">
    <location>
        <begin position="135"/>
        <end position="189"/>
    </location>
</feature>
<feature type="compositionally biased region" description="Low complexity" evidence="1">
    <location>
        <begin position="138"/>
        <end position="189"/>
    </location>
</feature>
<dbReference type="GO" id="GO:0005794">
    <property type="term" value="C:Golgi apparatus"/>
    <property type="evidence" value="ECO:0007669"/>
    <property type="project" value="TreeGrafter"/>
</dbReference>
<evidence type="ECO:0000256" key="2">
    <source>
        <dbReference type="SAM" id="Phobius"/>
    </source>
</evidence>
<dbReference type="AlphaFoldDB" id="L8IAE0"/>
<evidence type="ECO:0000313" key="4">
    <source>
        <dbReference type="EMBL" id="ELR53455.1"/>
    </source>
</evidence>
<evidence type="ECO:0000256" key="1">
    <source>
        <dbReference type="SAM" id="MobiDB-lite"/>
    </source>
</evidence>
<keyword evidence="2" id="KW-0472">Membrane</keyword>
<keyword evidence="2" id="KW-1133">Transmembrane helix</keyword>
<accession>L8IAE0</accession>
<dbReference type="EMBL" id="JH881577">
    <property type="protein sequence ID" value="ELR53455.1"/>
    <property type="molecule type" value="Genomic_DNA"/>
</dbReference>
<dbReference type="PANTHER" id="PTHR35349:SF7">
    <property type="entry name" value="DYNACTIN-ASSOCIATED PROTEIN"/>
    <property type="match status" value="1"/>
</dbReference>
<organism evidence="4 5">
    <name type="scientific">Bos mutus</name>
    <name type="common">wild yak</name>
    <dbReference type="NCBI Taxonomy" id="72004"/>
    <lineage>
        <taxon>Eukaryota</taxon>
        <taxon>Metazoa</taxon>
        <taxon>Chordata</taxon>
        <taxon>Craniata</taxon>
        <taxon>Vertebrata</taxon>
        <taxon>Euteleostomi</taxon>
        <taxon>Mammalia</taxon>
        <taxon>Eutheria</taxon>
        <taxon>Laurasiatheria</taxon>
        <taxon>Artiodactyla</taxon>
        <taxon>Ruminantia</taxon>
        <taxon>Pecora</taxon>
        <taxon>Bovidae</taxon>
        <taxon>Bovinae</taxon>
        <taxon>Bos</taxon>
    </lineage>
</organism>
<reference evidence="4 5" key="1">
    <citation type="journal article" date="2012" name="Nat. Genet.">
        <title>The yak genome and adaptation to life at high altitude.</title>
        <authorList>
            <person name="Qiu Q."/>
            <person name="Zhang G."/>
            <person name="Ma T."/>
            <person name="Qian W."/>
            <person name="Wang J."/>
            <person name="Ye Z."/>
            <person name="Cao C."/>
            <person name="Hu Q."/>
            <person name="Kim J."/>
            <person name="Larkin D.M."/>
            <person name="Auvil L."/>
            <person name="Capitanu B."/>
            <person name="Ma J."/>
            <person name="Lewin H.A."/>
            <person name="Qian X."/>
            <person name="Lang Y."/>
            <person name="Zhou R."/>
            <person name="Wang L."/>
            <person name="Wang K."/>
            <person name="Xia J."/>
            <person name="Liao S."/>
            <person name="Pan S."/>
            <person name="Lu X."/>
            <person name="Hou H."/>
            <person name="Wang Y."/>
            <person name="Zang X."/>
            <person name="Yin Y."/>
            <person name="Ma H."/>
            <person name="Zhang J."/>
            <person name="Wang Z."/>
            <person name="Zhang Y."/>
            <person name="Zhang D."/>
            <person name="Yonezawa T."/>
            <person name="Hasegawa M."/>
            <person name="Zhong Y."/>
            <person name="Liu W."/>
            <person name="Zhang Y."/>
            <person name="Huang Z."/>
            <person name="Zhang S."/>
            <person name="Long R."/>
            <person name="Yang H."/>
            <person name="Wang J."/>
            <person name="Lenstra J.A."/>
            <person name="Cooper D.N."/>
            <person name="Wu Y."/>
            <person name="Wang J."/>
            <person name="Shi P."/>
            <person name="Wang J."/>
            <person name="Liu J."/>
        </authorList>
    </citation>
    <scope>NUCLEOTIDE SEQUENCE [LARGE SCALE GENOMIC DNA]</scope>
    <source>
        <strain evidence="5">yakQH1</strain>
    </source>
</reference>
<dbReference type="GO" id="GO:0005886">
    <property type="term" value="C:plasma membrane"/>
    <property type="evidence" value="ECO:0007669"/>
    <property type="project" value="TreeGrafter"/>
</dbReference>
<dbReference type="Pfam" id="PF15675">
    <property type="entry name" value="CLLAC"/>
    <property type="match status" value="1"/>
</dbReference>
<evidence type="ECO:0000313" key="5">
    <source>
        <dbReference type="Proteomes" id="UP000011080"/>
    </source>
</evidence>
<feature type="non-terminal residue" evidence="4">
    <location>
        <position position="189"/>
    </location>
</feature>
<protein>
    <recommendedName>
        <fullName evidence="3">CLLAC-motif containing domain-containing protein</fullName>
    </recommendedName>
</protein>
<proteinExistence type="predicted"/>
<dbReference type="PANTHER" id="PTHR35349">
    <property type="entry name" value="DYNACTIN-ASSOCIATED PROTEIN"/>
    <property type="match status" value="1"/>
</dbReference>